<organism evidence="3 5">
    <name type="scientific">Pichia kudriavzevii</name>
    <name type="common">Yeast</name>
    <name type="synonym">Issatchenkia orientalis</name>
    <dbReference type="NCBI Taxonomy" id="4909"/>
    <lineage>
        <taxon>Eukaryota</taxon>
        <taxon>Fungi</taxon>
        <taxon>Dikarya</taxon>
        <taxon>Ascomycota</taxon>
        <taxon>Saccharomycotina</taxon>
        <taxon>Pichiomycetes</taxon>
        <taxon>Pichiales</taxon>
        <taxon>Pichiaceae</taxon>
        <taxon>Pichia</taxon>
    </lineage>
</organism>
<reference evidence="6" key="3">
    <citation type="journal article" date="2017" name="Genome Announc.">
        <title>Genome sequences of Cyberlindnera fabianii 65, Pichia kudriavzevii 129, and Saccharomyces cerevisiae 131 isolated from fermented masau fruits in Zimbabwe.</title>
        <authorList>
            <person name="van Rijswijck I.M.H."/>
            <person name="Derks M.F.L."/>
            <person name="Abee T."/>
            <person name="de Ridder D."/>
            <person name="Smid E.J."/>
        </authorList>
    </citation>
    <scope>NUCLEOTIDE SEQUENCE [LARGE SCALE GENOMIC DNA]</scope>
    <source>
        <strain evidence="6">129</strain>
    </source>
</reference>
<dbReference type="Proteomes" id="UP000029867">
    <property type="component" value="Unassembled WGS sequence"/>
</dbReference>
<reference evidence="4" key="4">
    <citation type="submission" date="2017-01" db="EMBL/GenBank/DDBJ databases">
        <authorList>
            <person name="Mah S.A."/>
            <person name="Swanson W.J."/>
            <person name="Moy G.W."/>
            <person name="Vacquier V.D."/>
        </authorList>
    </citation>
    <scope>NUCLEOTIDE SEQUENCE [LARGE SCALE GENOMIC DNA]</scope>
    <source>
        <strain evidence="4">129</strain>
    </source>
</reference>
<evidence type="ECO:0000256" key="1">
    <source>
        <dbReference type="SAM" id="MobiDB-lite"/>
    </source>
</evidence>
<dbReference type="EMBL" id="MQVM01000016">
    <property type="protein sequence ID" value="ONH73154.1"/>
    <property type="molecule type" value="Genomic_DNA"/>
</dbReference>
<feature type="region of interest" description="Disordered" evidence="1">
    <location>
        <begin position="1"/>
        <end position="52"/>
    </location>
</feature>
<reference evidence="3" key="2">
    <citation type="submission" date="2014-08" db="EMBL/GenBank/DDBJ databases">
        <title>Exploiting Issatchenkia orientalis SD108 for Succinic Acid Production.</title>
        <authorList>
            <person name="Xiao H."/>
            <person name="Shao Z."/>
            <person name="Jiang Y."/>
            <person name="Dole S."/>
            <person name="Zhao H."/>
        </authorList>
    </citation>
    <scope>NUCLEOTIDE SEQUENCE [LARGE SCALE GENOMIC DNA]</scope>
    <source>
        <strain evidence="3">SD108</strain>
    </source>
</reference>
<evidence type="ECO:0000313" key="6">
    <source>
        <dbReference type="Proteomes" id="UP000189274"/>
    </source>
</evidence>
<feature type="compositionally biased region" description="Polar residues" evidence="1">
    <location>
        <begin position="15"/>
        <end position="33"/>
    </location>
</feature>
<comment type="caution">
    <text evidence="3">The sequence shown here is derived from an EMBL/GenBank/DDBJ whole genome shotgun (WGS) entry which is preliminary data.</text>
</comment>
<protein>
    <submittedName>
        <fullName evidence="3">Uncharacterized protein</fullName>
    </submittedName>
</protein>
<dbReference type="EMBL" id="JQFK01002104">
    <property type="protein sequence ID" value="KGK32567.1"/>
    <property type="molecule type" value="Genomic_DNA"/>
</dbReference>
<name>A0A099NKW7_PICKU</name>
<evidence type="ECO:0000313" key="2">
    <source>
        <dbReference type="EMBL" id="KGK32566.1"/>
    </source>
</evidence>
<dbReference type="EMBL" id="JQFK01002105">
    <property type="protein sequence ID" value="KGK32566.1"/>
    <property type="molecule type" value="Genomic_DNA"/>
</dbReference>
<dbReference type="Proteomes" id="UP000189274">
    <property type="component" value="Unassembled WGS sequence"/>
</dbReference>
<evidence type="ECO:0000313" key="3">
    <source>
        <dbReference type="EMBL" id="KGK32567.1"/>
    </source>
</evidence>
<proteinExistence type="predicted"/>
<evidence type="ECO:0000313" key="4">
    <source>
        <dbReference type="EMBL" id="ONH73154.1"/>
    </source>
</evidence>
<gene>
    <name evidence="4" type="ORF">BOH78_3305</name>
    <name evidence="3" type="ORF">JL09_g6826</name>
    <name evidence="2" type="ORF">JL09_g6827</name>
</gene>
<reference evidence="5" key="1">
    <citation type="journal article" date="2014" name="Microb. Cell Fact.">
        <title>Exploiting Issatchenkia orientalis SD108 for succinic acid production.</title>
        <authorList>
            <person name="Xiao H."/>
            <person name="Shao Z."/>
            <person name="Jiang Y."/>
            <person name="Dole S."/>
            <person name="Zhao H."/>
        </authorList>
    </citation>
    <scope>NUCLEOTIDE SEQUENCE [LARGE SCALE GENOMIC DNA]</scope>
    <source>
        <strain evidence="5">SD108</strain>
    </source>
</reference>
<sequence>MLLSISPSPVGGTSLCMTSGPNGIKNNPNTSTKRNNHMLGLQRGIAKSSTEI</sequence>
<dbReference type="AlphaFoldDB" id="A0A099NKW7"/>
<accession>A0A099NKW7</accession>
<dbReference type="HOGENOM" id="CLU_3087547_0_0_1"/>
<evidence type="ECO:0000313" key="5">
    <source>
        <dbReference type="Proteomes" id="UP000029867"/>
    </source>
</evidence>